<evidence type="ECO:0000256" key="2">
    <source>
        <dbReference type="SAM" id="MobiDB-lite"/>
    </source>
</evidence>
<reference evidence="3" key="1">
    <citation type="submission" date="2013-10" db="EMBL/GenBank/DDBJ databases">
        <title>Genomic analysis of the causative agents of coccidiosis in chickens.</title>
        <authorList>
            <person name="Reid A.J."/>
            <person name="Blake D."/>
            <person name="Billington K."/>
            <person name="Browne H."/>
            <person name="Dunn M."/>
            <person name="Hung S."/>
            <person name="Kawahara F."/>
            <person name="Miranda-Saavedra D."/>
            <person name="Mourier T."/>
            <person name="Nagra H."/>
            <person name="Otto T.D."/>
            <person name="Rawlings N."/>
            <person name="Sanchez A."/>
            <person name="Sanders M."/>
            <person name="Subramaniam C."/>
            <person name="Tay Y."/>
            <person name="Dear P."/>
            <person name="Doerig C."/>
            <person name="Gruber A."/>
            <person name="Parkinson J."/>
            <person name="Shirley M."/>
            <person name="Wan K.L."/>
            <person name="Berriman M."/>
            <person name="Tomley F."/>
            <person name="Pain A."/>
        </authorList>
    </citation>
    <scope>NUCLEOTIDE SEQUENCE [LARGE SCALE GENOMIC DNA]</scope>
    <source>
        <strain evidence="3">Weybridge</strain>
    </source>
</reference>
<feature type="compositionally biased region" description="Polar residues" evidence="2">
    <location>
        <begin position="767"/>
        <end position="776"/>
    </location>
</feature>
<name>U6M9H9_EIMMA</name>
<evidence type="ECO:0000256" key="1">
    <source>
        <dbReference type="SAM" id="Coils"/>
    </source>
</evidence>
<feature type="region of interest" description="Disordered" evidence="2">
    <location>
        <begin position="726"/>
        <end position="839"/>
    </location>
</feature>
<feature type="region of interest" description="Disordered" evidence="2">
    <location>
        <begin position="869"/>
        <end position="893"/>
    </location>
</feature>
<proteinExistence type="predicted"/>
<feature type="region of interest" description="Disordered" evidence="2">
    <location>
        <begin position="1013"/>
        <end position="1061"/>
    </location>
</feature>
<feature type="compositionally biased region" description="Acidic residues" evidence="2">
    <location>
        <begin position="45"/>
        <end position="55"/>
    </location>
</feature>
<evidence type="ECO:0000313" key="3">
    <source>
        <dbReference type="EMBL" id="CDJ58325.1"/>
    </source>
</evidence>
<organism evidence="3 4">
    <name type="scientific">Eimeria maxima</name>
    <name type="common">Coccidian parasite</name>
    <dbReference type="NCBI Taxonomy" id="5804"/>
    <lineage>
        <taxon>Eukaryota</taxon>
        <taxon>Sar</taxon>
        <taxon>Alveolata</taxon>
        <taxon>Apicomplexa</taxon>
        <taxon>Conoidasida</taxon>
        <taxon>Coccidia</taxon>
        <taxon>Eucoccidiorida</taxon>
        <taxon>Eimeriorina</taxon>
        <taxon>Eimeriidae</taxon>
        <taxon>Eimeria</taxon>
    </lineage>
</organism>
<feature type="compositionally biased region" description="Basic and acidic residues" evidence="2">
    <location>
        <begin position="936"/>
        <end position="958"/>
    </location>
</feature>
<dbReference type="GeneID" id="25338945"/>
<protein>
    <submittedName>
        <fullName evidence="3">Uncharacterized protein</fullName>
    </submittedName>
</protein>
<sequence>MVQDALWREEAGADGDSEDKILEGLAALDDDDNSAAAAVAAAEAAAEDEDEEEEPTTNTFILIRHGRNKPKHLKLAALLSALGLLWTAAKAGRLVEMHRSAKATQSAPSTKELQQFEALAAVLQQQLQHQQAGAAEASAEALQQLQQLQQVQQDTHELLRQRQQNLKAQALVPVEGTEDPEALAGQQRLQQPMQQRDASTLEVDVDSSLTGLTEETAREMLQQLQQTHAKLTEEEEHADLELERFKAAAPILAELQQQLHEAREEVGKLEAASTKRESLVAASDELDEQQQQLLLVQLELQQQLEEREKRRVARQQQLEAKRAALLKEREDVGNQLSLLKEKHSALKAAACNEELQKELEEEQQLQQRQQQLALLQQSLQRLLQRDSPAKDAALQQQLGSEAAAEVQQLRPEVQQLLQAQVELQQQKMYRGRVTEAERTVQQQQRQLDRLRVTLKERMSFPGSFGAARHIQLSVHMKIWESLLNKTADQQQEEWYRAQRNKTLMRQRLTGSSGTATHLAALQAACKNILAARGGIAEARRERNRQYMVEELQQLGVEALLEEAAAGRESAVVQQIAESMWEQQQKHTGALKQLQEHSEQQVIELLQQMHIAEKPSAPGAPLGLFYQVAGLIKEASKQEHFLKELELLHGRSRSQLVQQAQDLLLLALETARTRSSSSSMEEGEEEALKAMSRAHVDALEKEEQKHIMWETLMEQLEERYSTDLLQQTAADRSKKNKQKKIIREATEQLHHRKPLVLTTSTKPEKETALQTHNNTKTQQQKQLLRQQKKRQPKQRQQQQRPKFGGDRPRGFPAASKVSMPTFKVSPSQSAPLSHWETGPREAGWKGWISVEAGSKEAAMATMMMETAKRKESTIAARETDSEETESRQAGLRKTGMGETVSAIPLPSMLTPVPAPATVATAREAAKETEEETAQKTAGKEAAKETTKEAEKIAIEREAAEETAGQSGKEATEEEAAETGEVMLKIPSLPTPPTRRARWGMPTEPLEAFLGVAAARGDSEDEETTEEWREASDERERVQEEDTTKEEDIFDTTEEDITETVPPQVVQAVLGRAT</sequence>
<feature type="region of interest" description="Disordered" evidence="2">
    <location>
        <begin position="921"/>
        <end position="997"/>
    </location>
</feature>
<keyword evidence="1" id="KW-0175">Coiled coil</keyword>
<feature type="compositionally biased region" description="Basic and acidic residues" evidence="2">
    <location>
        <begin position="1024"/>
        <end position="1040"/>
    </location>
</feature>
<feature type="region of interest" description="Disordered" evidence="2">
    <location>
        <begin position="36"/>
        <end position="57"/>
    </location>
</feature>
<evidence type="ECO:0000313" key="4">
    <source>
        <dbReference type="Proteomes" id="UP000030763"/>
    </source>
</evidence>
<feature type="coiled-coil region" evidence="1">
    <location>
        <begin position="214"/>
        <end position="385"/>
    </location>
</feature>
<dbReference type="OrthoDB" id="10690533at2759"/>
<feature type="compositionally biased region" description="Basic and acidic residues" evidence="2">
    <location>
        <begin position="1"/>
        <end position="11"/>
    </location>
</feature>
<feature type="compositionally biased region" description="Acidic residues" evidence="2">
    <location>
        <begin position="1041"/>
        <end position="1056"/>
    </location>
</feature>
<dbReference type="Proteomes" id="UP000030763">
    <property type="component" value="Unassembled WGS sequence"/>
</dbReference>
<gene>
    <name evidence="3" type="ORF">EMWEY_00049590</name>
</gene>
<feature type="region of interest" description="Disordered" evidence="2">
    <location>
        <begin position="1"/>
        <end position="21"/>
    </location>
</feature>
<dbReference type="RefSeq" id="XP_013334971.1">
    <property type="nucleotide sequence ID" value="XM_013479517.1"/>
</dbReference>
<keyword evidence="4" id="KW-1185">Reference proteome</keyword>
<accession>U6M9H9</accession>
<reference evidence="3" key="2">
    <citation type="submission" date="2013-10" db="EMBL/GenBank/DDBJ databases">
        <authorList>
            <person name="Aslett M."/>
        </authorList>
    </citation>
    <scope>NUCLEOTIDE SEQUENCE [LARGE SCALE GENOMIC DNA]</scope>
    <source>
        <strain evidence="3">Weybridge</strain>
    </source>
</reference>
<dbReference type="VEuPathDB" id="ToxoDB:EMWEY_00049590"/>
<dbReference type="AlphaFoldDB" id="U6M9H9"/>
<dbReference type="EMBL" id="HG719598">
    <property type="protein sequence ID" value="CDJ58325.1"/>
    <property type="molecule type" value="Genomic_DNA"/>
</dbReference>